<accession>A0A5Q4BQS7</accession>
<dbReference type="GO" id="GO:0046872">
    <property type="term" value="F:metal ion binding"/>
    <property type="evidence" value="ECO:0007669"/>
    <property type="project" value="UniProtKB-KW"/>
</dbReference>
<feature type="non-terminal residue" evidence="7">
    <location>
        <position position="218"/>
    </location>
</feature>
<keyword evidence="8" id="KW-1185">Reference proteome</keyword>
<evidence type="ECO:0000313" key="7">
    <source>
        <dbReference type="EMBL" id="TQN69373.1"/>
    </source>
</evidence>
<keyword evidence="2" id="KW-0862">Zinc</keyword>
<evidence type="ECO:0000256" key="6">
    <source>
        <dbReference type="ARBA" id="ARBA00023242"/>
    </source>
</evidence>
<evidence type="ECO:0000256" key="2">
    <source>
        <dbReference type="ARBA" id="ARBA00022833"/>
    </source>
</evidence>
<evidence type="ECO:0000256" key="4">
    <source>
        <dbReference type="ARBA" id="ARBA00023125"/>
    </source>
</evidence>
<evidence type="ECO:0000256" key="5">
    <source>
        <dbReference type="ARBA" id="ARBA00023163"/>
    </source>
</evidence>
<comment type="caution">
    <text evidence="7">The sequence shown here is derived from an EMBL/GenBank/DDBJ whole genome shotgun (WGS) entry which is preliminary data.</text>
</comment>
<keyword evidence="5" id="KW-0804">Transcription</keyword>
<protein>
    <submittedName>
        <fullName evidence="7">Putative transcriptional regulatory protein</fullName>
    </submittedName>
</protein>
<sequence>MTPHVEKGILTPAEAELRRAIFWGAYAMDQALGFHRGRPFRVSMDDITVQKPRKTSLHEPVTHWASYTSPQNPSAATLRVLWSTIPLNILQETSEKVVTRLFLWKESLPQSLQVDPEDDHKTHLPHVLLLHMQYYQNGLGYMHAQRMCIKSATAIAKLIQTYERQFSPRRVNVQSVAIVFSAADRRDDDAPEHVLPRPGGAVGVVGLRQAGEDGQPGH</sequence>
<dbReference type="PANTHER" id="PTHR31313:SF77">
    <property type="entry name" value="ZN(II)2CYS6 TRANSCRIPTION FACTOR (EUROFUNG)"/>
    <property type="match status" value="1"/>
</dbReference>
<dbReference type="EMBL" id="PUHP01000529">
    <property type="protein sequence ID" value="TQN69373.1"/>
    <property type="molecule type" value="Genomic_DNA"/>
</dbReference>
<dbReference type="PANTHER" id="PTHR31313">
    <property type="entry name" value="TY1 ENHANCER ACTIVATOR"/>
    <property type="match status" value="1"/>
</dbReference>
<organism evidence="7 8">
    <name type="scientific">Colletotrichum shisoi</name>
    <dbReference type="NCBI Taxonomy" id="2078593"/>
    <lineage>
        <taxon>Eukaryota</taxon>
        <taxon>Fungi</taxon>
        <taxon>Dikarya</taxon>
        <taxon>Ascomycota</taxon>
        <taxon>Pezizomycotina</taxon>
        <taxon>Sordariomycetes</taxon>
        <taxon>Hypocreomycetidae</taxon>
        <taxon>Glomerellales</taxon>
        <taxon>Glomerellaceae</taxon>
        <taxon>Colletotrichum</taxon>
        <taxon>Colletotrichum destructivum species complex</taxon>
    </lineage>
</organism>
<dbReference type="CDD" id="cd12148">
    <property type="entry name" value="fungal_TF_MHR"/>
    <property type="match status" value="1"/>
</dbReference>
<keyword evidence="4" id="KW-0238">DNA-binding</keyword>
<dbReference type="AlphaFoldDB" id="A0A5Q4BQS7"/>
<dbReference type="Proteomes" id="UP000326340">
    <property type="component" value="Unassembled WGS sequence"/>
</dbReference>
<keyword evidence="6" id="KW-0539">Nucleus</keyword>
<reference evidence="7 8" key="1">
    <citation type="journal article" date="2019" name="Sci. Rep.">
        <title>Colletotrichum shisoi sp. nov., an anthracnose pathogen of Perilla frutescens in Japan: molecular phylogenetic, morphological and genomic evidence.</title>
        <authorList>
            <person name="Gan P."/>
            <person name="Tsushima A."/>
            <person name="Hiroyama R."/>
            <person name="Narusaka M."/>
            <person name="Takano Y."/>
            <person name="Narusaka Y."/>
            <person name="Kawaradani M."/>
            <person name="Damm U."/>
            <person name="Shirasu K."/>
        </authorList>
    </citation>
    <scope>NUCLEOTIDE SEQUENCE [LARGE SCALE GENOMIC DNA]</scope>
    <source>
        <strain evidence="7 8">PG-2018a</strain>
    </source>
</reference>
<dbReference type="OrthoDB" id="2154091at2759"/>
<gene>
    <name evidence="7" type="ORF">CSHISOI_06162</name>
</gene>
<dbReference type="InterPro" id="IPR051615">
    <property type="entry name" value="Transcr_Regulatory_Elem"/>
</dbReference>
<proteinExistence type="predicted"/>
<keyword evidence="1" id="KW-0479">Metal-binding</keyword>
<dbReference type="GO" id="GO:0003677">
    <property type="term" value="F:DNA binding"/>
    <property type="evidence" value="ECO:0007669"/>
    <property type="project" value="UniProtKB-KW"/>
</dbReference>
<evidence type="ECO:0000313" key="8">
    <source>
        <dbReference type="Proteomes" id="UP000326340"/>
    </source>
</evidence>
<evidence type="ECO:0000256" key="3">
    <source>
        <dbReference type="ARBA" id="ARBA00023015"/>
    </source>
</evidence>
<evidence type="ECO:0000256" key="1">
    <source>
        <dbReference type="ARBA" id="ARBA00022723"/>
    </source>
</evidence>
<name>A0A5Q4BQS7_9PEZI</name>
<keyword evidence="3" id="KW-0805">Transcription regulation</keyword>